<dbReference type="RefSeq" id="WP_116711095.1">
    <property type="nucleotide sequence ID" value="NZ_QEKW01000024.1"/>
</dbReference>
<dbReference type="CDD" id="cd03506">
    <property type="entry name" value="Delta6-FADS-like"/>
    <property type="match status" value="1"/>
</dbReference>
<organism evidence="3 4">
    <name type="scientific">Actinomycetospora cinnamomea</name>
    <dbReference type="NCBI Taxonomy" id="663609"/>
    <lineage>
        <taxon>Bacteria</taxon>
        <taxon>Bacillati</taxon>
        <taxon>Actinomycetota</taxon>
        <taxon>Actinomycetes</taxon>
        <taxon>Pseudonocardiales</taxon>
        <taxon>Pseudonocardiaceae</taxon>
        <taxon>Actinomycetospora</taxon>
    </lineage>
</organism>
<dbReference type="AlphaFoldDB" id="A0A2U1EC42"/>
<evidence type="ECO:0000313" key="4">
    <source>
        <dbReference type="Proteomes" id="UP000245639"/>
    </source>
</evidence>
<comment type="caution">
    <text evidence="3">The sequence shown here is derived from an EMBL/GenBank/DDBJ whole genome shotgun (WGS) entry which is preliminary data.</text>
</comment>
<dbReference type="GO" id="GO:0008610">
    <property type="term" value="P:lipid biosynthetic process"/>
    <property type="evidence" value="ECO:0007669"/>
    <property type="project" value="UniProtKB-ARBA"/>
</dbReference>
<accession>A0A2U1EC42</accession>
<reference evidence="3 4" key="1">
    <citation type="submission" date="2018-04" db="EMBL/GenBank/DDBJ databases">
        <title>Genomic Encyclopedia of Type Strains, Phase IV (KMG-IV): sequencing the most valuable type-strain genomes for metagenomic binning, comparative biology and taxonomic classification.</title>
        <authorList>
            <person name="Goeker M."/>
        </authorList>
    </citation>
    <scope>NUCLEOTIDE SEQUENCE [LARGE SCALE GENOMIC DNA]</scope>
    <source>
        <strain evidence="3 4">DSM 45771</strain>
    </source>
</reference>
<dbReference type="InterPro" id="IPR005804">
    <property type="entry name" value="FA_desaturase_dom"/>
</dbReference>
<evidence type="ECO:0000256" key="1">
    <source>
        <dbReference type="SAM" id="MobiDB-lite"/>
    </source>
</evidence>
<dbReference type="PANTHER" id="PTHR19353">
    <property type="entry name" value="FATTY ACID DESATURASE 2"/>
    <property type="match status" value="1"/>
</dbReference>
<dbReference type="PANTHER" id="PTHR19353:SF19">
    <property type="entry name" value="DELTA(5) FATTY ACID DESATURASE C-RELATED"/>
    <property type="match status" value="1"/>
</dbReference>
<dbReference type="EMBL" id="QEKW01000024">
    <property type="protein sequence ID" value="PVY97518.1"/>
    <property type="molecule type" value="Genomic_DNA"/>
</dbReference>
<feature type="region of interest" description="Disordered" evidence="1">
    <location>
        <begin position="362"/>
        <end position="411"/>
    </location>
</feature>
<dbReference type="GO" id="GO:0016020">
    <property type="term" value="C:membrane"/>
    <property type="evidence" value="ECO:0007669"/>
    <property type="project" value="TreeGrafter"/>
</dbReference>
<evidence type="ECO:0000313" key="3">
    <source>
        <dbReference type="EMBL" id="PVY97518.1"/>
    </source>
</evidence>
<keyword evidence="4" id="KW-1185">Reference proteome</keyword>
<name>A0A2U1EC42_9PSEU</name>
<proteinExistence type="predicted"/>
<protein>
    <submittedName>
        <fullName evidence="3">Linoleoyl-CoA desaturase</fullName>
    </submittedName>
</protein>
<sequence>MAIADVKEFAHLSEADVEALGREFDQIRADIEEKLGDEDATYIRRLITIQRRLNVAARAMLFGSHRRELWWAGALTLAVAKILENMEIGHNVMHGQWDWMNDPEVHSSTWEWDNVCPADQWKHSHNYLHHTYTNVIGKDKDVGYEILRVRSDQPWHPYYLTQPVVNAMLMLAFEYGVSLHDLDIDGLVKWQIEDPEEFKKKFKGILVKQARQIGKDYILFPALTGKNFRPTATANLTANLIRNIWSYAIIFCGHFPDGAEVFTEEELEQETQGEWYLRQLLASANFTGNRLMHVMSGSLGYQIEHHLYPDLPSNRYPEIQDRVRALCEKYELPYTTGSFPRQFWQATRSIWRLSLPARKMREASQKRQALGLPRHAGAVPSTGDQTPQTPQTPPAPTNTPGHPGPSNPTQA</sequence>
<dbReference type="Proteomes" id="UP000245639">
    <property type="component" value="Unassembled WGS sequence"/>
</dbReference>
<dbReference type="InterPro" id="IPR012171">
    <property type="entry name" value="Fatty_acid_desaturase"/>
</dbReference>
<feature type="compositionally biased region" description="Low complexity" evidence="1">
    <location>
        <begin position="380"/>
        <end position="389"/>
    </location>
</feature>
<dbReference type="Pfam" id="PF00487">
    <property type="entry name" value="FA_desaturase"/>
    <property type="match status" value="1"/>
</dbReference>
<evidence type="ECO:0000259" key="2">
    <source>
        <dbReference type="Pfam" id="PF00487"/>
    </source>
</evidence>
<dbReference type="GO" id="GO:0016717">
    <property type="term" value="F:oxidoreductase activity, acting on paired donors, with oxidation of a pair of donors resulting in the reduction of molecular oxygen to two molecules of water"/>
    <property type="evidence" value="ECO:0007669"/>
    <property type="project" value="TreeGrafter"/>
</dbReference>
<feature type="compositionally biased region" description="Pro residues" evidence="1">
    <location>
        <begin position="390"/>
        <end position="411"/>
    </location>
</feature>
<dbReference type="OrthoDB" id="104711at2"/>
<gene>
    <name evidence="3" type="ORF">C8D89_12455</name>
</gene>
<feature type="domain" description="Fatty acid desaturase" evidence="2">
    <location>
        <begin position="70"/>
        <end position="336"/>
    </location>
</feature>